<comment type="caution">
    <text evidence="2">The sequence shown here is derived from an EMBL/GenBank/DDBJ whole genome shotgun (WGS) entry which is preliminary data.</text>
</comment>
<reference evidence="2 3" key="1">
    <citation type="submission" date="2018-03" db="EMBL/GenBank/DDBJ databases">
        <title>Bacteriophage NCPPB3778 and a type I-E CRISPR drive the evolution of the US Biological Select Agent, Rathayibacter toxicus.</title>
        <authorList>
            <person name="Davis E.W.II."/>
            <person name="Tabima J.F."/>
            <person name="Weisberg A.J."/>
            <person name="Dantas Lopes L."/>
            <person name="Wiseman M.S."/>
            <person name="Wiseman M.S."/>
            <person name="Pupko T."/>
            <person name="Belcher M.S."/>
            <person name="Sechler A.J."/>
            <person name="Tancos M.A."/>
            <person name="Schroeder B.K."/>
            <person name="Murray T.D."/>
            <person name="Luster D.G."/>
            <person name="Schneider W.L."/>
            <person name="Rogers E."/>
            <person name="Andreote F.D."/>
            <person name="Grunwald N.J."/>
            <person name="Putnam M.L."/>
            <person name="Chang J.H."/>
        </authorList>
    </citation>
    <scope>NUCLEOTIDE SEQUENCE [LARGE SCALE GENOMIC DNA]</scope>
    <source>
        <strain evidence="2 3">DSM 15933</strain>
    </source>
</reference>
<sequence>MQDTTSGPGSSGPDAPEGRTTGLDEALDAPIDPRGDPGPGERSGLSSRIAEELLDGIPEDLAGAGAGPAAAAPDLARAVEIDDPSRAVGDDPDRPIHGSFAEEFERS</sequence>
<dbReference type="EMBL" id="PZPL01000001">
    <property type="protein sequence ID" value="PTL72804.1"/>
    <property type="molecule type" value="Genomic_DNA"/>
</dbReference>
<evidence type="ECO:0000313" key="2">
    <source>
        <dbReference type="EMBL" id="PTL72804.1"/>
    </source>
</evidence>
<feature type="compositionally biased region" description="Basic and acidic residues" evidence="1">
    <location>
        <begin position="77"/>
        <end position="96"/>
    </location>
</feature>
<organism evidence="2 3">
    <name type="scientific">Rathayibacter caricis DSM 15933</name>
    <dbReference type="NCBI Taxonomy" id="1328867"/>
    <lineage>
        <taxon>Bacteria</taxon>
        <taxon>Bacillati</taxon>
        <taxon>Actinomycetota</taxon>
        <taxon>Actinomycetes</taxon>
        <taxon>Micrococcales</taxon>
        <taxon>Microbacteriaceae</taxon>
        <taxon>Rathayibacter</taxon>
    </lineage>
</organism>
<evidence type="ECO:0000313" key="3">
    <source>
        <dbReference type="Proteomes" id="UP000241085"/>
    </source>
</evidence>
<dbReference type="AlphaFoldDB" id="A0A2T4UTD4"/>
<feature type="region of interest" description="Disordered" evidence="1">
    <location>
        <begin position="1"/>
        <end position="107"/>
    </location>
</feature>
<accession>A0A2T4UTD4</accession>
<keyword evidence="3" id="KW-1185">Reference proteome</keyword>
<gene>
    <name evidence="2" type="ORF">C1I63_08045</name>
</gene>
<dbReference type="Proteomes" id="UP000241085">
    <property type="component" value="Unassembled WGS sequence"/>
</dbReference>
<dbReference type="RefSeq" id="WP_107574449.1">
    <property type="nucleotide sequence ID" value="NZ_PZPL01000001.1"/>
</dbReference>
<evidence type="ECO:0000256" key="1">
    <source>
        <dbReference type="SAM" id="MobiDB-lite"/>
    </source>
</evidence>
<name>A0A2T4UTD4_9MICO</name>
<proteinExistence type="predicted"/>
<protein>
    <submittedName>
        <fullName evidence="2">Uncharacterized protein</fullName>
    </submittedName>
</protein>
<feature type="compositionally biased region" description="Low complexity" evidence="1">
    <location>
        <begin position="60"/>
        <end position="76"/>
    </location>
</feature>